<name>A0A848LHP4_9BACT</name>
<evidence type="ECO:0000313" key="2">
    <source>
        <dbReference type="Proteomes" id="UP000518300"/>
    </source>
</evidence>
<dbReference type="Proteomes" id="UP000518300">
    <property type="component" value="Unassembled WGS sequence"/>
</dbReference>
<organism evidence="1 2">
    <name type="scientific">Pyxidicoccus fallax</name>
    <dbReference type="NCBI Taxonomy" id="394095"/>
    <lineage>
        <taxon>Bacteria</taxon>
        <taxon>Pseudomonadati</taxon>
        <taxon>Myxococcota</taxon>
        <taxon>Myxococcia</taxon>
        <taxon>Myxococcales</taxon>
        <taxon>Cystobacterineae</taxon>
        <taxon>Myxococcaceae</taxon>
        <taxon>Pyxidicoccus</taxon>
    </lineage>
</organism>
<dbReference type="RefSeq" id="WP_169346277.1">
    <property type="nucleotide sequence ID" value="NZ_JABBJJ010000084.1"/>
</dbReference>
<reference evidence="1 2" key="1">
    <citation type="submission" date="2020-04" db="EMBL/GenBank/DDBJ databases">
        <title>Draft genome of Pyxidicoccus fallax type strain.</title>
        <authorList>
            <person name="Whitworth D.E."/>
        </authorList>
    </citation>
    <scope>NUCLEOTIDE SEQUENCE [LARGE SCALE GENOMIC DNA]</scope>
    <source>
        <strain evidence="1 2">DSM 14698</strain>
    </source>
</reference>
<protein>
    <recommendedName>
        <fullName evidence="3">Lipoprotein</fullName>
    </recommendedName>
</protein>
<dbReference type="AlphaFoldDB" id="A0A848LHP4"/>
<keyword evidence="2" id="KW-1185">Reference proteome</keyword>
<accession>A0A848LHP4</accession>
<dbReference type="EMBL" id="JABBJJ010000084">
    <property type="protein sequence ID" value="NMO16991.1"/>
    <property type="molecule type" value="Genomic_DNA"/>
</dbReference>
<sequence>MLRDMLKSLGFVAVLALVACGGSVEESTEAPLSNQEQELPMCKVDVPKPCPDGYYCDGRTCRPELQAAPVDEQVSDGTVTQLAICPMKWTCNFSRFYNTQAACETACGRACWEDYACNGTCVCP</sequence>
<evidence type="ECO:0008006" key="3">
    <source>
        <dbReference type="Google" id="ProtNLM"/>
    </source>
</evidence>
<gene>
    <name evidence="1" type="ORF">HG543_19320</name>
</gene>
<proteinExistence type="predicted"/>
<dbReference type="PROSITE" id="PS51257">
    <property type="entry name" value="PROKAR_LIPOPROTEIN"/>
    <property type="match status" value="1"/>
</dbReference>
<evidence type="ECO:0000313" key="1">
    <source>
        <dbReference type="EMBL" id="NMO16991.1"/>
    </source>
</evidence>
<comment type="caution">
    <text evidence="1">The sequence shown here is derived from an EMBL/GenBank/DDBJ whole genome shotgun (WGS) entry which is preliminary data.</text>
</comment>